<keyword evidence="3" id="KW-1185">Reference proteome</keyword>
<evidence type="ECO:0000313" key="3">
    <source>
        <dbReference type="Proteomes" id="UP000199064"/>
    </source>
</evidence>
<organism evidence="2 3">
    <name type="scientific">Nitratireductor aquibiodomus</name>
    <dbReference type="NCBI Taxonomy" id="204799"/>
    <lineage>
        <taxon>Bacteria</taxon>
        <taxon>Pseudomonadati</taxon>
        <taxon>Pseudomonadota</taxon>
        <taxon>Alphaproteobacteria</taxon>
        <taxon>Hyphomicrobiales</taxon>
        <taxon>Phyllobacteriaceae</taxon>
        <taxon>Nitratireductor</taxon>
    </lineage>
</organism>
<gene>
    <name evidence="2" type="ORF">SAMN05216452_2113</name>
</gene>
<keyword evidence="1" id="KW-1133">Transmembrane helix</keyword>
<keyword evidence="1" id="KW-0472">Membrane</keyword>
<feature type="transmembrane region" description="Helical" evidence="1">
    <location>
        <begin position="105"/>
        <end position="129"/>
    </location>
</feature>
<feature type="transmembrane region" description="Helical" evidence="1">
    <location>
        <begin position="16"/>
        <end position="37"/>
    </location>
</feature>
<keyword evidence="1" id="KW-0812">Transmembrane</keyword>
<evidence type="ECO:0000313" key="2">
    <source>
        <dbReference type="EMBL" id="SEB55751.1"/>
    </source>
</evidence>
<evidence type="ECO:0000256" key="1">
    <source>
        <dbReference type="SAM" id="Phobius"/>
    </source>
</evidence>
<dbReference type="Proteomes" id="UP000199064">
    <property type="component" value="Unassembled WGS sequence"/>
</dbReference>
<name>A0A1H4KB92_9HYPH</name>
<dbReference type="AlphaFoldDB" id="A0A1H4KB92"/>
<dbReference type="Pfam" id="PF11188">
    <property type="entry name" value="DUF2975"/>
    <property type="match status" value="1"/>
</dbReference>
<feature type="transmembrane region" description="Helical" evidence="1">
    <location>
        <begin position="57"/>
        <end position="85"/>
    </location>
</feature>
<reference evidence="3" key="1">
    <citation type="submission" date="2016-10" db="EMBL/GenBank/DDBJ databases">
        <authorList>
            <person name="Varghese N."/>
            <person name="Submissions S."/>
        </authorList>
    </citation>
    <scope>NUCLEOTIDE SEQUENCE [LARGE SCALE GENOMIC DNA]</scope>
    <source>
        <strain evidence="3">ES.061</strain>
    </source>
</reference>
<sequence length="181" mass="19285">MHDVARLRRLSRLMQAIVLVCGVFIAAGAVWFFAASLSDPGLFETLVRDNLSLSGPLAFTSSAIGVTAALIAVQFGLLFTALYCVWRMFGAFAAEEPLSGESAHWLRHASAAFVAVAAGSIVLRMLMILALTMGNPAGQKMLAIGIGSAEMLSVLIACIMYMTGRLMALAAEVRAEQRDFV</sequence>
<protein>
    <recommendedName>
        <fullName evidence="4">DUF2975 domain-containing protein</fullName>
    </recommendedName>
</protein>
<accession>A0A1H4KB92</accession>
<dbReference type="EMBL" id="FNSL01000001">
    <property type="protein sequence ID" value="SEB55751.1"/>
    <property type="molecule type" value="Genomic_DNA"/>
</dbReference>
<dbReference type="InterPro" id="IPR021354">
    <property type="entry name" value="DUF2975"/>
</dbReference>
<dbReference type="RefSeq" id="WP_025031370.1">
    <property type="nucleotide sequence ID" value="NZ_FNSL01000001.1"/>
</dbReference>
<evidence type="ECO:0008006" key="4">
    <source>
        <dbReference type="Google" id="ProtNLM"/>
    </source>
</evidence>
<proteinExistence type="predicted"/>
<feature type="transmembrane region" description="Helical" evidence="1">
    <location>
        <begin position="141"/>
        <end position="162"/>
    </location>
</feature>